<name>A0A226N6S3_CALSU</name>
<dbReference type="GO" id="GO:0016020">
    <property type="term" value="C:membrane"/>
    <property type="evidence" value="ECO:0007669"/>
    <property type="project" value="TreeGrafter"/>
</dbReference>
<dbReference type="STRING" id="9009.A0A226N6S3"/>
<dbReference type="GO" id="GO:0006886">
    <property type="term" value="P:intracellular protein transport"/>
    <property type="evidence" value="ECO:0007669"/>
    <property type="project" value="InterPro"/>
</dbReference>
<evidence type="ECO:0000256" key="4">
    <source>
        <dbReference type="SAM" id="MobiDB-lite"/>
    </source>
</evidence>
<dbReference type="EMBL" id="MCFN01000187">
    <property type="protein sequence ID" value="OXB63020.1"/>
    <property type="molecule type" value="Genomic_DNA"/>
</dbReference>
<organism evidence="6 7">
    <name type="scientific">Callipepla squamata</name>
    <name type="common">Scaled quail</name>
    <dbReference type="NCBI Taxonomy" id="9009"/>
    <lineage>
        <taxon>Eukaryota</taxon>
        <taxon>Metazoa</taxon>
        <taxon>Chordata</taxon>
        <taxon>Craniata</taxon>
        <taxon>Vertebrata</taxon>
        <taxon>Euteleostomi</taxon>
        <taxon>Archelosauria</taxon>
        <taxon>Archosauria</taxon>
        <taxon>Dinosauria</taxon>
        <taxon>Saurischia</taxon>
        <taxon>Theropoda</taxon>
        <taxon>Coelurosauria</taxon>
        <taxon>Aves</taxon>
        <taxon>Neognathae</taxon>
        <taxon>Galloanserae</taxon>
        <taxon>Galliformes</taxon>
        <taxon>Odontophoridae</taxon>
        <taxon>Callipepla</taxon>
    </lineage>
</organism>
<evidence type="ECO:0000259" key="5">
    <source>
        <dbReference type="Pfam" id="PF04091"/>
    </source>
</evidence>
<evidence type="ECO:0000256" key="3">
    <source>
        <dbReference type="ARBA" id="ARBA00022483"/>
    </source>
</evidence>
<keyword evidence="2" id="KW-0813">Transport</keyword>
<keyword evidence="3" id="KW-0268">Exocytosis</keyword>
<dbReference type="InterPro" id="IPR007225">
    <property type="entry name" value="EXOC6/Sec15"/>
</dbReference>
<feature type="region of interest" description="Disordered" evidence="4">
    <location>
        <begin position="1"/>
        <end position="21"/>
    </location>
</feature>
<reference evidence="6 7" key="1">
    <citation type="submission" date="2016-07" db="EMBL/GenBank/DDBJ databases">
        <title>Disparate Historic Effective Population Sizes Predicted by Modern Levels of Genome Diversity for the Scaled Quail (Callipepla squamata) and the Northern Bobwhite (Colinus virginianus): Inferences from First and Second Generation Draft Genome Assemblies for Sympatric New World Quail.</title>
        <authorList>
            <person name="Oldeschulte D.L."/>
            <person name="Halley Y.A."/>
            <person name="Bhattarai E.K."/>
            <person name="Brashear W.A."/>
            <person name="Hill J."/>
            <person name="Metz R.P."/>
            <person name="Johnson C.D."/>
            <person name="Rollins D."/>
            <person name="Peterson M.J."/>
            <person name="Bickhart D.M."/>
            <person name="Decker J.E."/>
            <person name="Seabury C.M."/>
        </authorList>
    </citation>
    <scope>NUCLEOTIDE SEQUENCE [LARGE SCALE GENOMIC DNA]</scope>
    <source>
        <strain evidence="6 7">Texas</strain>
        <tissue evidence="6">Leg muscle</tissue>
    </source>
</reference>
<evidence type="ECO:0000313" key="7">
    <source>
        <dbReference type="Proteomes" id="UP000198323"/>
    </source>
</evidence>
<evidence type="ECO:0000256" key="1">
    <source>
        <dbReference type="ARBA" id="ARBA00007944"/>
    </source>
</evidence>
<feature type="compositionally biased region" description="Acidic residues" evidence="4">
    <location>
        <begin position="10"/>
        <end position="20"/>
    </location>
</feature>
<dbReference type="Pfam" id="PF04091">
    <property type="entry name" value="Sec15_C"/>
    <property type="match status" value="1"/>
</dbReference>
<dbReference type="FunFam" id="1.20.58.670:FF:000001">
    <property type="entry name" value="Exocyst complex component"/>
    <property type="match status" value="1"/>
</dbReference>
<evidence type="ECO:0000256" key="2">
    <source>
        <dbReference type="ARBA" id="ARBA00022448"/>
    </source>
</evidence>
<keyword evidence="7" id="KW-1185">Reference proteome</keyword>
<dbReference type="Proteomes" id="UP000198323">
    <property type="component" value="Unassembled WGS sequence"/>
</dbReference>
<evidence type="ECO:0000313" key="6">
    <source>
        <dbReference type="EMBL" id="OXB63020.1"/>
    </source>
</evidence>
<dbReference type="PANTHER" id="PTHR12702:SF3">
    <property type="entry name" value="EXOCYST COMPLEX COMPONENT 6B"/>
    <property type="match status" value="1"/>
</dbReference>
<dbReference type="InterPro" id="IPR042045">
    <property type="entry name" value="EXOC6/Sec15_C_dom1"/>
</dbReference>
<feature type="domain" description="Exocyst complex subunit EXOC6/Sec15 C-terminal" evidence="5">
    <location>
        <begin position="158"/>
        <end position="472"/>
    </location>
</feature>
<sequence length="518" mass="58974">MSEQDSGILDVEDEEEDEEVPGAQELVDFSPVYRCLHIYSVLGARETFENYYRKQRRKQARLVLQPPSNMHETLDGYRKYFNQIVGFFVVEDHILHTTQGLVNRAYIDELWEMALSKTIAALRTHSSYCSDPSLVLDLKNLIVLFADTLQGYGFPVNQLFDMLLEIQDQYSETLLKKWSGVFRNILDSDNYSPIPVTNEEVYKKIVGQFPFQDAELEKGKRAQCLARCVKGERETMVIGWIWAFRESSTEVDDMIRKSTNLLLTRTLSNCLQNVIKRKNVGLTELVQIIINTTHLEKSCKFLEEFITNITNVLPETVHTTKLYGTTTFKDARHAAEEEIYTNLNQKIDQFLQLADYDWMALEPGSRASDYLVDLIGFLRSTFAVFTHLPGDVDAHSTMSGKVAQTACMSACKHLSTSLMQLLLEAEVRQLTLGALQQFNLDVEECEQFARSGPVPGFQGDTLQLAFIDLRQVPRFHHRGTSGWTVFPAGSWELEAEQVDGDAAKRGFQPEIQNNSSKG</sequence>
<dbReference type="InterPro" id="IPR042044">
    <property type="entry name" value="EXOC6PINT-1/Sec15/Tip20_C_dom2"/>
</dbReference>
<comment type="similarity">
    <text evidence="1">Belongs to the SEC15 family.</text>
</comment>
<dbReference type="AlphaFoldDB" id="A0A226N6S3"/>
<dbReference type="OrthoDB" id="10267033at2759"/>
<dbReference type="Gene3D" id="1.10.357.30">
    <property type="entry name" value="Exocyst complex subunit Sec15 C-terminal domain, N-terminal subdomain"/>
    <property type="match status" value="1"/>
</dbReference>
<accession>A0A226N6S3</accession>
<proteinExistence type="inferred from homology"/>
<dbReference type="GO" id="GO:0000145">
    <property type="term" value="C:exocyst"/>
    <property type="evidence" value="ECO:0007669"/>
    <property type="project" value="TreeGrafter"/>
</dbReference>
<gene>
    <name evidence="6" type="ORF">ASZ78_003115</name>
</gene>
<dbReference type="InterPro" id="IPR046361">
    <property type="entry name" value="EXOC6/Sec15_C"/>
</dbReference>
<dbReference type="PANTHER" id="PTHR12702">
    <property type="entry name" value="SEC15"/>
    <property type="match status" value="1"/>
</dbReference>
<dbReference type="Gene3D" id="1.20.58.670">
    <property type="entry name" value="Dsl1p vesicle tethering complex, Tip20p subunit, domain D"/>
    <property type="match status" value="1"/>
</dbReference>
<dbReference type="GO" id="GO:0090522">
    <property type="term" value="P:vesicle tethering involved in exocytosis"/>
    <property type="evidence" value="ECO:0007669"/>
    <property type="project" value="InterPro"/>
</dbReference>
<comment type="caution">
    <text evidence="6">The sequence shown here is derived from an EMBL/GenBank/DDBJ whole genome shotgun (WGS) entry which is preliminary data.</text>
</comment>
<protein>
    <recommendedName>
        <fullName evidence="5">Exocyst complex subunit EXOC6/Sec15 C-terminal domain-containing protein</fullName>
    </recommendedName>
</protein>
<dbReference type="GO" id="GO:0006893">
    <property type="term" value="P:Golgi to plasma membrane transport"/>
    <property type="evidence" value="ECO:0007669"/>
    <property type="project" value="TreeGrafter"/>
</dbReference>